<organism evidence="2 3">
    <name type="scientific">Lysobacter arenosi</name>
    <dbReference type="NCBI Taxonomy" id="2795387"/>
    <lineage>
        <taxon>Bacteria</taxon>
        <taxon>Pseudomonadati</taxon>
        <taxon>Pseudomonadota</taxon>
        <taxon>Gammaproteobacteria</taxon>
        <taxon>Lysobacterales</taxon>
        <taxon>Lysobacteraceae</taxon>
        <taxon>Lysobacter</taxon>
    </lineage>
</organism>
<gene>
    <name evidence="2" type="ORF">HIV01_004590</name>
</gene>
<dbReference type="Gene3D" id="3.90.550.10">
    <property type="entry name" value="Spore Coat Polysaccharide Biosynthesis Protein SpsA, Chain A"/>
    <property type="match status" value="1"/>
</dbReference>
<dbReference type="InterPro" id="IPR001173">
    <property type="entry name" value="Glyco_trans_2-like"/>
</dbReference>
<dbReference type="Pfam" id="PF00535">
    <property type="entry name" value="Glycos_transf_2"/>
    <property type="match status" value="1"/>
</dbReference>
<evidence type="ECO:0000313" key="3">
    <source>
        <dbReference type="Proteomes" id="UP000663400"/>
    </source>
</evidence>
<dbReference type="InterPro" id="IPR029044">
    <property type="entry name" value="Nucleotide-diphossugar_trans"/>
</dbReference>
<dbReference type="Proteomes" id="UP000663400">
    <property type="component" value="Chromosome"/>
</dbReference>
<keyword evidence="3" id="KW-1185">Reference proteome</keyword>
<dbReference type="SUPFAM" id="SSF53448">
    <property type="entry name" value="Nucleotide-diphospho-sugar transferases"/>
    <property type="match status" value="1"/>
</dbReference>
<feature type="domain" description="Glycosyltransferase 2-like" evidence="1">
    <location>
        <begin position="14"/>
        <end position="142"/>
    </location>
</feature>
<name>A0ABX7RDM9_9GAMM</name>
<dbReference type="PANTHER" id="PTHR43685">
    <property type="entry name" value="GLYCOSYLTRANSFERASE"/>
    <property type="match status" value="1"/>
</dbReference>
<dbReference type="InterPro" id="IPR050834">
    <property type="entry name" value="Glycosyltransf_2"/>
</dbReference>
<proteinExistence type="predicted"/>
<sequence>MNREVASPSVAPICVVVPCYRCGDTIADAVASIAAQTVAPAQVLLVDDFSNDGTLELLHFLSASYPRGWVEVIALPDNGGPSRARNAGWQRARQEYIAFLDSDDTWAPTKIELQMQALRADPEIALLAHPMKVRDRAEPAPTSPRTARTFIVPRARLLLSNPFPTASVVLRRDLPFRFNEDFRRVEDFLLWGQIGFSGFRCAKLDQTLAYWHKANYGAGGLSEDLAAMHRAGRQARLELLRQGMVTLPEHLFARSFGLVRKARQRLFAAVRRWRALSAAS</sequence>
<evidence type="ECO:0000259" key="1">
    <source>
        <dbReference type="Pfam" id="PF00535"/>
    </source>
</evidence>
<dbReference type="RefSeq" id="WP_200605164.1">
    <property type="nucleotide sequence ID" value="NZ_CP071517.1"/>
</dbReference>
<reference evidence="2 3" key="1">
    <citation type="submission" date="2021-02" db="EMBL/GenBank/DDBJ databases">
        <title>Lysobacter arenosi sp. nov., isolated from soil of gangwondo yeongwol, south Korea.</title>
        <authorList>
            <person name="Kim K.R."/>
            <person name="Kim K.H."/>
            <person name="Jeon C.O."/>
        </authorList>
    </citation>
    <scope>NUCLEOTIDE SEQUENCE [LARGE SCALE GENOMIC DNA]</scope>
    <source>
        <strain evidence="2 3">R7</strain>
    </source>
</reference>
<accession>A0ABX7RDM9</accession>
<dbReference type="EMBL" id="CP071517">
    <property type="protein sequence ID" value="QSX75805.1"/>
    <property type="molecule type" value="Genomic_DNA"/>
</dbReference>
<evidence type="ECO:0000313" key="2">
    <source>
        <dbReference type="EMBL" id="QSX75805.1"/>
    </source>
</evidence>
<dbReference type="PANTHER" id="PTHR43685:SF2">
    <property type="entry name" value="GLYCOSYLTRANSFERASE 2-LIKE DOMAIN-CONTAINING PROTEIN"/>
    <property type="match status" value="1"/>
</dbReference>
<protein>
    <submittedName>
        <fullName evidence="2">Glycosyltransferase family 2 protein</fullName>
    </submittedName>
</protein>
<dbReference type="CDD" id="cd00761">
    <property type="entry name" value="Glyco_tranf_GTA_type"/>
    <property type="match status" value="1"/>
</dbReference>